<name>X1CSX8_9ZZZZ</name>
<organism evidence="1">
    <name type="scientific">marine sediment metagenome</name>
    <dbReference type="NCBI Taxonomy" id="412755"/>
    <lineage>
        <taxon>unclassified sequences</taxon>
        <taxon>metagenomes</taxon>
        <taxon>ecological metagenomes</taxon>
    </lineage>
</organism>
<protein>
    <submittedName>
        <fullName evidence="1">Uncharacterized protein</fullName>
    </submittedName>
</protein>
<dbReference type="AlphaFoldDB" id="X1CSX8"/>
<proteinExistence type="predicted"/>
<gene>
    <name evidence="1" type="ORF">S01H4_37304</name>
</gene>
<accession>X1CSX8</accession>
<dbReference type="EMBL" id="BART01020028">
    <property type="protein sequence ID" value="GAG99198.1"/>
    <property type="molecule type" value="Genomic_DNA"/>
</dbReference>
<evidence type="ECO:0000313" key="1">
    <source>
        <dbReference type="EMBL" id="GAG99198.1"/>
    </source>
</evidence>
<sequence>MNGVTQYSPKKFKVLNINYDGGYTIVLDILTDITYSATYDKKTMLLELEELHDEETT</sequence>
<comment type="caution">
    <text evidence="1">The sequence shown here is derived from an EMBL/GenBank/DDBJ whole genome shotgun (WGS) entry which is preliminary data.</text>
</comment>
<reference evidence="1" key="1">
    <citation type="journal article" date="2014" name="Front. Microbiol.">
        <title>High frequency of phylogenetically diverse reductive dehalogenase-homologous genes in deep subseafloor sedimentary metagenomes.</title>
        <authorList>
            <person name="Kawai M."/>
            <person name="Futagami T."/>
            <person name="Toyoda A."/>
            <person name="Takaki Y."/>
            <person name="Nishi S."/>
            <person name="Hori S."/>
            <person name="Arai W."/>
            <person name="Tsubouchi T."/>
            <person name="Morono Y."/>
            <person name="Uchiyama I."/>
            <person name="Ito T."/>
            <person name="Fujiyama A."/>
            <person name="Inagaki F."/>
            <person name="Takami H."/>
        </authorList>
    </citation>
    <scope>NUCLEOTIDE SEQUENCE</scope>
    <source>
        <strain evidence="1">Expedition CK06-06</strain>
    </source>
</reference>